<keyword evidence="7 9" id="KW-0975">Bacterial flagellum</keyword>
<name>A0ABQ5YF17_9NEIS</name>
<dbReference type="PANTHER" id="PTHR34933">
    <property type="entry name" value="FLAGELLAR L-RING PROTEIN"/>
    <property type="match status" value="1"/>
</dbReference>
<sequence>MIRNTFSLIAVLLLSACASSIPPTIVTQPTSVRPMAQPQVAAGRGSIYQAATARSLFEDRLARHMGDNLTVLIEEQINASSNSANKAERTSENSTEVDVNASSNFFRGILGGLALDTQSTNKHDGKGTASSSNSFRGQITAQVVDVLANGNLVIAGEKQVNIRGEISYLRVSGIVNPADVKAGNMVSSNKIAEARIEEMGSGTIASADRAGWLQRFFFSFLPF</sequence>
<dbReference type="PANTHER" id="PTHR34933:SF3">
    <property type="entry name" value="FLAGELLAR L-RING PROTEIN"/>
    <property type="match status" value="1"/>
</dbReference>
<accession>A0ABQ5YF17</accession>
<organism evidence="11 12">
    <name type="scientific">Chitinimonas prasina</name>
    <dbReference type="NCBI Taxonomy" id="1434937"/>
    <lineage>
        <taxon>Bacteria</taxon>
        <taxon>Pseudomonadati</taxon>
        <taxon>Pseudomonadota</taxon>
        <taxon>Betaproteobacteria</taxon>
        <taxon>Neisseriales</taxon>
        <taxon>Chitinibacteraceae</taxon>
        <taxon>Chitinimonas</taxon>
    </lineage>
</organism>
<proteinExistence type="inferred from homology"/>
<comment type="subcellular location">
    <subcellularLocation>
        <location evidence="9">Cell outer membrane</location>
        <topology evidence="9">Lipid-anchor</topology>
    </subcellularLocation>
    <subcellularLocation>
        <location evidence="9">Bacterial flagellum basal body</location>
    </subcellularLocation>
    <subcellularLocation>
        <location evidence="2">Membrane</location>
    </subcellularLocation>
</comment>
<keyword evidence="9" id="KW-0449">Lipoprotein</keyword>
<reference evidence="12" key="1">
    <citation type="journal article" date="2019" name="Int. J. Syst. Evol. Microbiol.">
        <title>The Global Catalogue of Microorganisms (GCM) 10K type strain sequencing project: providing services to taxonomists for standard genome sequencing and annotation.</title>
        <authorList>
            <consortium name="The Broad Institute Genomics Platform"/>
            <consortium name="The Broad Institute Genome Sequencing Center for Infectious Disease"/>
            <person name="Wu L."/>
            <person name="Ma J."/>
        </authorList>
    </citation>
    <scope>NUCLEOTIDE SEQUENCE [LARGE SCALE GENOMIC DNA]</scope>
    <source>
        <strain evidence="12">NBRC 110044</strain>
    </source>
</reference>
<dbReference type="PROSITE" id="PS51257">
    <property type="entry name" value="PROKAR_LIPOPROTEIN"/>
    <property type="match status" value="1"/>
</dbReference>
<keyword evidence="6 9" id="KW-0472">Membrane</keyword>
<comment type="similarity">
    <text evidence="3 9">Belongs to the FlgH family.</text>
</comment>
<comment type="function">
    <text evidence="1 9">Assembles around the rod to form the L-ring and probably protects the motor/basal body from shearing forces during rotation.</text>
</comment>
<feature type="chain" id="PRO_5045513925" description="Flagellar L-ring protein" evidence="10">
    <location>
        <begin position="21"/>
        <end position="223"/>
    </location>
</feature>
<evidence type="ECO:0000313" key="11">
    <source>
        <dbReference type="EMBL" id="GLR13093.1"/>
    </source>
</evidence>
<dbReference type="HAMAP" id="MF_00415">
    <property type="entry name" value="FlgH"/>
    <property type="match status" value="1"/>
</dbReference>
<dbReference type="PRINTS" id="PR01008">
    <property type="entry name" value="FLGLRINGFLGH"/>
</dbReference>
<comment type="subunit">
    <text evidence="4 9">The basal body constitutes a major portion of the flagellar organelle and consists of four rings (L,P,S, and M) mounted on a central rod.</text>
</comment>
<evidence type="ECO:0000256" key="5">
    <source>
        <dbReference type="ARBA" id="ARBA00022729"/>
    </source>
</evidence>
<evidence type="ECO:0000256" key="2">
    <source>
        <dbReference type="ARBA" id="ARBA00004370"/>
    </source>
</evidence>
<protein>
    <recommendedName>
        <fullName evidence="9">Flagellar L-ring protein</fullName>
    </recommendedName>
    <alternativeName>
        <fullName evidence="9">Basal body L-ring protein</fullName>
    </alternativeName>
</protein>
<evidence type="ECO:0000256" key="3">
    <source>
        <dbReference type="ARBA" id="ARBA00006929"/>
    </source>
</evidence>
<evidence type="ECO:0000256" key="10">
    <source>
        <dbReference type="SAM" id="SignalP"/>
    </source>
</evidence>
<feature type="signal peptide" evidence="10">
    <location>
        <begin position="1"/>
        <end position="20"/>
    </location>
</feature>
<evidence type="ECO:0000256" key="9">
    <source>
        <dbReference type="HAMAP-Rule" id="MF_00415"/>
    </source>
</evidence>
<dbReference type="Proteomes" id="UP001156706">
    <property type="component" value="Unassembled WGS sequence"/>
</dbReference>
<keyword evidence="11" id="KW-0969">Cilium</keyword>
<keyword evidence="8 9" id="KW-0998">Cell outer membrane</keyword>
<dbReference type="InterPro" id="IPR000527">
    <property type="entry name" value="Flag_Lring"/>
</dbReference>
<evidence type="ECO:0000256" key="4">
    <source>
        <dbReference type="ARBA" id="ARBA00011439"/>
    </source>
</evidence>
<dbReference type="Pfam" id="PF02107">
    <property type="entry name" value="FlgH"/>
    <property type="match status" value="1"/>
</dbReference>
<comment type="caution">
    <text evidence="11">The sequence shown here is derived from an EMBL/GenBank/DDBJ whole genome shotgun (WGS) entry which is preliminary data.</text>
</comment>
<keyword evidence="11" id="KW-0966">Cell projection</keyword>
<keyword evidence="12" id="KW-1185">Reference proteome</keyword>
<evidence type="ECO:0000256" key="7">
    <source>
        <dbReference type="ARBA" id="ARBA00023143"/>
    </source>
</evidence>
<evidence type="ECO:0000313" key="12">
    <source>
        <dbReference type="Proteomes" id="UP001156706"/>
    </source>
</evidence>
<gene>
    <name evidence="9 11" type="primary">flgH</name>
    <name evidence="11" type="ORF">GCM10007907_18830</name>
</gene>
<evidence type="ECO:0000256" key="8">
    <source>
        <dbReference type="ARBA" id="ARBA00023237"/>
    </source>
</evidence>
<keyword evidence="11" id="KW-0282">Flagellum</keyword>
<dbReference type="RefSeq" id="WP_284196205.1">
    <property type="nucleotide sequence ID" value="NZ_BSOG01000002.1"/>
</dbReference>
<evidence type="ECO:0000256" key="1">
    <source>
        <dbReference type="ARBA" id="ARBA00002591"/>
    </source>
</evidence>
<dbReference type="EMBL" id="BSOG01000002">
    <property type="protein sequence ID" value="GLR13093.1"/>
    <property type="molecule type" value="Genomic_DNA"/>
</dbReference>
<evidence type="ECO:0000256" key="6">
    <source>
        <dbReference type="ARBA" id="ARBA00023136"/>
    </source>
</evidence>
<keyword evidence="5 9" id="KW-0732">Signal</keyword>